<evidence type="ECO:0000256" key="1">
    <source>
        <dbReference type="SAM" id="MobiDB-lite"/>
    </source>
</evidence>
<dbReference type="EMBL" id="AUSV01000022">
    <property type="protein sequence ID" value="ESP94086.1"/>
    <property type="molecule type" value="Genomic_DNA"/>
</dbReference>
<feature type="region of interest" description="Disordered" evidence="1">
    <location>
        <begin position="198"/>
        <end position="229"/>
    </location>
</feature>
<evidence type="ECO:0000313" key="2">
    <source>
        <dbReference type="EMBL" id="ESP94086.1"/>
    </source>
</evidence>
<sequence length="229" mass="25674">MRSIRGAVLGSLAIHGVIGYILFSVTPPLPIANQEKPLKVYVVSMDEPRKPVIEAVDTHLSEENVSEPISDKQPIISADEPEYNALERSLEQPEAVQMHEALQPENHQDANASNKVKVFKFNPHKGIQQLQQKEQEAYFGSRQFDTQAGAPIERMKTPKAHTQFLSGETEEIYRSQGRRLVKWKGKCYLFEDTSEMAQAGLPSSSGRPCPGELSNNESLLKQSLDKYLK</sequence>
<dbReference type="PATRIC" id="fig|1353533.3.peg.1510"/>
<dbReference type="GeneID" id="29920118"/>
<protein>
    <submittedName>
        <fullName evidence="2">Uncharacterized protein</fullName>
    </submittedName>
</protein>
<comment type="caution">
    <text evidence="2">The sequence shown here is derived from an EMBL/GenBank/DDBJ whole genome shotgun (WGS) entry which is preliminary data.</text>
</comment>
<evidence type="ECO:0000313" key="3">
    <source>
        <dbReference type="Proteomes" id="UP000017820"/>
    </source>
</evidence>
<proteinExistence type="predicted"/>
<dbReference type="RefSeq" id="WP_023398451.1">
    <property type="nucleotide sequence ID" value="NZ_AUSV01000022.1"/>
</dbReference>
<reference evidence="2 3" key="1">
    <citation type="submission" date="2013-07" db="EMBL/GenBank/DDBJ databases">
        <title>Draft genome sequence of Pseudoalteromonas luteoviolacea 2ta16.</title>
        <authorList>
            <person name="Allen E.E."/>
            <person name="Azam F."/>
            <person name="Podell S."/>
        </authorList>
    </citation>
    <scope>NUCLEOTIDE SEQUENCE [LARGE SCALE GENOMIC DNA]</scope>
    <source>
        <strain evidence="2 3">2ta16</strain>
    </source>
</reference>
<organism evidence="2 3">
    <name type="scientific">Pseudoalteromonas luteoviolacea (strain 2ta16)</name>
    <dbReference type="NCBI Taxonomy" id="1353533"/>
    <lineage>
        <taxon>Bacteria</taxon>
        <taxon>Pseudomonadati</taxon>
        <taxon>Pseudomonadota</taxon>
        <taxon>Gammaproteobacteria</taxon>
        <taxon>Alteromonadales</taxon>
        <taxon>Pseudoalteromonadaceae</taxon>
        <taxon>Pseudoalteromonas</taxon>
    </lineage>
</organism>
<gene>
    <name evidence="2" type="ORF">PL2TA16_02463</name>
</gene>
<name>V4H9C8_PSEL2</name>
<dbReference type="AlphaFoldDB" id="V4H9C8"/>
<accession>V4H9C8</accession>
<dbReference type="Proteomes" id="UP000017820">
    <property type="component" value="Unassembled WGS sequence"/>
</dbReference>